<evidence type="ECO:0000259" key="3">
    <source>
        <dbReference type="PROSITE" id="PS50977"/>
    </source>
</evidence>
<dbReference type="InterPro" id="IPR036271">
    <property type="entry name" value="Tet_transcr_reg_TetR-rel_C_sf"/>
</dbReference>
<dbReference type="Pfam" id="PF00440">
    <property type="entry name" value="TetR_N"/>
    <property type="match status" value="1"/>
</dbReference>
<dbReference type="InterPro" id="IPR001647">
    <property type="entry name" value="HTH_TetR"/>
</dbReference>
<dbReference type="GO" id="GO:0003677">
    <property type="term" value="F:DNA binding"/>
    <property type="evidence" value="ECO:0007669"/>
    <property type="project" value="UniProtKB-UniRule"/>
</dbReference>
<dbReference type="HOGENOM" id="CLU_069356_30_2_9"/>
<evidence type="ECO:0000256" key="1">
    <source>
        <dbReference type="ARBA" id="ARBA00023125"/>
    </source>
</evidence>
<dbReference type="SUPFAM" id="SSF46689">
    <property type="entry name" value="Homeodomain-like"/>
    <property type="match status" value="1"/>
</dbReference>
<dbReference type="PATRIC" id="fig|1126833.4.peg.4231"/>
<accession>A0A0D5NMS9</accession>
<dbReference type="PANTHER" id="PTHR43479:SF11">
    <property type="entry name" value="ACREF_ENVCD OPERON REPRESSOR-RELATED"/>
    <property type="match status" value="1"/>
</dbReference>
<feature type="DNA-binding region" description="H-T-H motif" evidence="2">
    <location>
        <begin position="32"/>
        <end position="51"/>
    </location>
</feature>
<reference evidence="5" key="2">
    <citation type="submission" date="2015-03" db="EMBL/GenBank/DDBJ databases">
        <title>Genome sequence of Paenibacillus beijingensis strain DSM 24997T.</title>
        <authorList>
            <person name="Kwak Y."/>
            <person name="Shin J.-H."/>
        </authorList>
    </citation>
    <scope>NUCLEOTIDE SEQUENCE [LARGE SCALE GENOMIC DNA]</scope>
    <source>
        <strain evidence="5">DSM 24997</strain>
    </source>
</reference>
<dbReference type="Gene3D" id="1.10.357.10">
    <property type="entry name" value="Tetracycline Repressor, domain 2"/>
    <property type="match status" value="1"/>
</dbReference>
<protein>
    <submittedName>
        <fullName evidence="4">TetR family transcriptional regulator</fullName>
    </submittedName>
</protein>
<dbReference type="InterPro" id="IPR009057">
    <property type="entry name" value="Homeodomain-like_sf"/>
</dbReference>
<evidence type="ECO:0000313" key="5">
    <source>
        <dbReference type="Proteomes" id="UP000032633"/>
    </source>
</evidence>
<dbReference type="PROSITE" id="PS50977">
    <property type="entry name" value="HTH_TETR_2"/>
    <property type="match status" value="1"/>
</dbReference>
<sequence length="197" mass="22975">MNGFEKRAVIIKEKIMSTTLDMMKKWDPKKIRIADISKQANVSQVTIYNYFGSKETLVRESFKSYIDKSVEAFKEQANKDLSFKEMIEYILLYERNAYDFLSPGLIQELMLDDRDINSYIEEQYNGVIIPLMIRIIEKGKKEGEVSEKVTPRAVLAFVRMYMAQSKALLETGIQQDDFNVFAEELLHLFFYGICGKE</sequence>
<gene>
    <name evidence="4" type="ORF">VN24_19200</name>
</gene>
<feature type="domain" description="HTH tetR-type" evidence="3">
    <location>
        <begin position="9"/>
        <end position="69"/>
    </location>
</feature>
<name>A0A0D5NMS9_9BACL</name>
<evidence type="ECO:0000313" key="4">
    <source>
        <dbReference type="EMBL" id="AJY76302.1"/>
    </source>
</evidence>
<dbReference type="SUPFAM" id="SSF48498">
    <property type="entry name" value="Tetracyclin repressor-like, C-terminal domain"/>
    <property type="match status" value="1"/>
</dbReference>
<dbReference type="RefSeq" id="WP_045671730.1">
    <property type="nucleotide sequence ID" value="NZ_CP011058.1"/>
</dbReference>
<organism evidence="4 5">
    <name type="scientific">Paenibacillus beijingensis</name>
    <dbReference type="NCBI Taxonomy" id="1126833"/>
    <lineage>
        <taxon>Bacteria</taxon>
        <taxon>Bacillati</taxon>
        <taxon>Bacillota</taxon>
        <taxon>Bacilli</taxon>
        <taxon>Bacillales</taxon>
        <taxon>Paenibacillaceae</taxon>
        <taxon>Paenibacillus</taxon>
    </lineage>
</organism>
<keyword evidence="1 2" id="KW-0238">DNA-binding</keyword>
<dbReference type="STRING" id="1126833.VN24_19200"/>
<dbReference type="EMBL" id="CP011058">
    <property type="protein sequence ID" value="AJY76302.1"/>
    <property type="molecule type" value="Genomic_DNA"/>
</dbReference>
<dbReference type="Proteomes" id="UP000032633">
    <property type="component" value="Chromosome"/>
</dbReference>
<dbReference type="OrthoDB" id="113732at2"/>
<dbReference type="AlphaFoldDB" id="A0A0D5NMS9"/>
<proteinExistence type="predicted"/>
<dbReference type="KEGG" id="pbj:VN24_19200"/>
<keyword evidence="5" id="KW-1185">Reference proteome</keyword>
<evidence type="ECO:0000256" key="2">
    <source>
        <dbReference type="PROSITE-ProRule" id="PRU00335"/>
    </source>
</evidence>
<reference evidence="4 5" key="1">
    <citation type="journal article" date="2015" name="J. Biotechnol.">
        <title>Complete genome sequence of Paenibacillus beijingensis 7188(T) (=DSM 24997(T)), a novel rhizobacterium from jujube garden soil.</title>
        <authorList>
            <person name="Kwak Y."/>
            <person name="Shin J.H."/>
        </authorList>
    </citation>
    <scope>NUCLEOTIDE SEQUENCE [LARGE SCALE GENOMIC DNA]</scope>
    <source>
        <strain evidence="4 5">DSM 24997</strain>
    </source>
</reference>
<dbReference type="InterPro" id="IPR050624">
    <property type="entry name" value="HTH-type_Tx_Regulator"/>
</dbReference>
<dbReference type="PANTHER" id="PTHR43479">
    <property type="entry name" value="ACREF/ENVCD OPERON REPRESSOR-RELATED"/>
    <property type="match status" value="1"/>
</dbReference>